<evidence type="ECO:0000313" key="1">
    <source>
        <dbReference type="EMBL" id="KAA6403078.1"/>
    </source>
</evidence>
<evidence type="ECO:0000313" key="2">
    <source>
        <dbReference type="Proteomes" id="UP000324800"/>
    </source>
</evidence>
<reference evidence="1 2" key="1">
    <citation type="submission" date="2019-03" db="EMBL/GenBank/DDBJ databases">
        <title>Single cell metagenomics reveals metabolic interactions within the superorganism composed of flagellate Streblomastix strix and complex community of Bacteroidetes bacteria on its surface.</title>
        <authorList>
            <person name="Treitli S.C."/>
            <person name="Kolisko M."/>
            <person name="Husnik F."/>
            <person name="Keeling P."/>
            <person name="Hampl V."/>
        </authorList>
    </citation>
    <scope>NUCLEOTIDE SEQUENCE [LARGE SCALE GENOMIC DNA]</scope>
    <source>
        <strain evidence="1">ST1C</strain>
    </source>
</reference>
<proteinExistence type="predicted"/>
<dbReference type="OrthoDB" id="19174at2759"/>
<name>A0A5J4X771_9EUKA</name>
<gene>
    <name evidence="1" type="ORF">EZS28_001389</name>
</gene>
<organism evidence="1 2">
    <name type="scientific">Streblomastix strix</name>
    <dbReference type="NCBI Taxonomy" id="222440"/>
    <lineage>
        <taxon>Eukaryota</taxon>
        <taxon>Metamonada</taxon>
        <taxon>Preaxostyla</taxon>
        <taxon>Oxymonadida</taxon>
        <taxon>Streblomastigidae</taxon>
        <taxon>Streblomastix</taxon>
    </lineage>
</organism>
<sequence length="224" mass="25870">MLPANVGLVKTCHSGLDKHKQFEDDPMQTDLVLNRVVGSNSGFRETKNNVRETLKYETINDWTNMTYLANLTDIIESWNVDIEISYAEFEKLKISRQFRQWITNDGTINKMDDALAQVCVDELKNFTIHNYPQPMAMKLSLLCVFSVIYAIIIEQIRAQGLENLHKFYTLTPNAEKNYDQASVPNKIDLSDEFTLFNMKKKAANGEYENEEKKRVGFQKITSLL</sequence>
<dbReference type="EMBL" id="SNRW01000143">
    <property type="protein sequence ID" value="KAA6403078.1"/>
    <property type="molecule type" value="Genomic_DNA"/>
</dbReference>
<dbReference type="AlphaFoldDB" id="A0A5J4X771"/>
<comment type="caution">
    <text evidence="1">The sequence shown here is derived from an EMBL/GenBank/DDBJ whole genome shotgun (WGS) entry which is preliminary data.</text>
</comment>
<dbReference type="Proteomes" id="UP000324800">
    <property type="component" value="Unassembled WGS sequence"/>
</dbReference>
<protein>
    <submittedName>
        <fullName evidence="1">Uncharacterized protein</fullName>
    </submittedName>
</protein>
<accession>A0A5J4X771</accession>